<evidence type="ECO:0000313" key="6">
    <source>
        <dbReference type="Proteomes" id="UP000027946"/>
    </source>
</evidence>
<dbReference type="GO" id="GO:0016791">
    <property type="term" value="F:phosphatase activity"/>
    <property type="evidence" value="ECO:0007669"/>
    <property type="project" value="TreeGrafter"/>
</dbReference>
<evidence type="ECO:0000256" key="4">
    <source>
        <dbReference type="PIRSR" id="PIRSR613078-2"/>
    </source>
</evidence>
<comment type="caution">
    <text evidence="5">The sequence shown here is derived from an EMBL/GenBank/DDBJ whole genome shotgun (WGS) entry which is preliminary data.</text>
</comment>
<keyword evidence="5" id="KW-0378">Hydrolase</keyword>
<dbReference type="PANTHER" id="PTHR48100:SF1">
    <property type="entry name" value="HISTIDINE PHOSPHATASE FAMILY PROTEIN-RELATED"/>
    <property type="match status" value="1"/>
</dbReference>
<feature type="active site" description="Tele-phosphohistidine intermediate" evidence="3">
    <location>
        <position position="9"/>
    </location>
</feature>
<name>A0A069RDW7_PEPLI</name>
<keyword evidence="1" id="KW-0324">Glycolysis</keyword>
<gene>
    <name evidence="5" type="primary">pspA2</name>
    <name evidence="5" type="ORF">CLIT_11c02500</name>
</gene>
<dbReference type="GO" id="GO:0005737">
    <property type="term" value="C:cytoplasm"/>
    <property type="evidence" value="ECO:0007669"/>
    <property type="project" value="TreeGrafter"/>
</dbReference>
<evidence type="ECO:0000256" key="3">
    <source>
        <dbReference type="PIRSR" id="PIRSR613078-1"/>
    </source>
</evidence>
<feature type="active site" description="Proton donor/acceptor" evidence="3">
    <location>
        <position position="82"/>
    </location>
</feature>
<protein>
    <submittedName>
        <fullName evidence="5">Phosphoserine phosphatase 1</fullName>
        <ecNumber evidence="5">3.1.3.3</ecNumber>
    </submittedName>
</protein>
<dbReference type="InterPro" id="IPR029033">
    <property type="entry name" value="His_PPase_superfam"/>
</dbReference>
<keyword evidence="2" id="KW-0413">Isomerase</keyword>
<dbReference type="OrthoDB" id="9781415at2"/>
<keyword evidence="6" id="KW-1185">Reference proteome</keyword>
<dbReference type="PANTHER" id="PTHR48100">
    <property type="entry name" value="BROAD-SPECIFICITY PHOSPHATASE YOR283W-RELATED"/>
    <property type="match status" value="1"/>
</dbReference>
<organism evidence="5 6">
    <name type="scientific">Peptoclostridium litorale DSM 5388</name>
    <dbReference type="NCBI Taxonomy" id="1121324"/>
    <lineage>
        <taxon>Bacteria</taxon>
        <taxon>Bacillati</taxon>
        <taxon>Bacillota</taxon>
        <taxon>Clostridia</taxon>
        <taxon>Peptostreptococcales</taxon>
        <taxon>Peptoclostridiaceae</taxon>
        <taxon>Peptoclostridium</taxon>
    </lineage>
</organism>
<dbReference type="InterPro" id="IPR050275">
    <property type="entry name" value="PGM_Phosphatase"/>
</dbReference>
<evidence type="ECO:0000313" key="5">
    <source>
        <dbReference type="EMBL" id="KDR95221.1"/>
    </source>
</evidence>
<accession>A0A069RDW7</accession>
<dbReference type="CDD" id="cd07067">
    <property type="entry name" value="HP_PGM_like"/>
    <property type="match status" value="1"/>
</dbReference>
<reference evidence="5 6" key="1">
    <citation type="submission" date="2014-03" db="EMBL/GenBank/DDBJ databases">
        <title>Genome sequence of Clostridium litorale W6, DSM 5388.</title>
        <authorList>
            <person name="Poehlein A."/>
            <person name="Jagirdar A."/>
            <person name="Khonsari B."/>
            <person name="Chibani C.M."/>
            <person name="Gutierrez Gutierrez D.A."/>
            <person name="Davydova E."/>
            <person name="Alghaithi H.S."/>
            <person name="Nair K.P."/>
            <person name="Dhamotharan K."/>
            <person name="Chandran L."/>
            <person name="G W."/>
            <person name="Daniel R."/>
        </authorList>
    </citation>
    <scope>NUCLEOTIDE SEQUENCE [LARGE SCALE GENOMIC DNA]</scope>
    <source>
        <strain evidence="5 6">W6</strain>
    </source>
</reference>
<dbReference type="Proteomes" id="UP000027946">
    <property type="component" value="Unassembled WGS sequence"/>
</dbReference>
<dbReference type="eggNOG" id="COG0406">
    <property type="taxonomic scope" value="Bacteria"/>
</dbReference>
<dbReference type="EMBL" id="JJMM01000011">
    <property type="protein sequence ID" value="KDR95221.1"/>
    <property type="molecule type" value="Genomic_DNA"/>
</dbReference>
<dbReference type="InterPro" id="IPR013078">
    <property type="entry name" value="His_Pase_superF_clade-1"/>
</dbReference>
<dbReference type="AlphaFoldDB" id="A0A069RDW7"/>
<feature type="binding site" evidence="4">
    <location>
        <position position="58"/>
    </location>
    <ligand>
        <name>substrate</name>
    </ligand>
</feature>
<dbReference type="InterPro" id="IPR001345">
    <property type="entry name" value="PG/BPGM_mutase_AS"/>
</dbReference>
<evidence type="ECO:0000256" key="1">
    <source>
        <dbReference type="ARBA" id="ARBA00023152"/>
    </source>
</evidence>
<dbReference type="SMART" id="SM00855">
    <property type="entry name" value="PGAM"/>
    <property type="match status" value="1"/>
</dbReference>
<dbReference type="SUPFAM" id="SSF53254">
    <property type="entry name" value="Phosphoglycerate mutase-like"/>
    <property type="match status" value="1"/>
</dbReference>
<evidence type="ECO:0000256" key="2">
    <source>
        <dbReference type="ARBA" id="ARBA00023235"/>
    </source>
</evidence>
<dbReference type="EC" id="3.1.3.3" evidence="5"/>
<dbReference type="PROSITE" id="PS00175">
    <property type="entry name" value="PG_MUTASE"/>
    <property type="match status" value="1"/>
</dbReference>
<dbReference type="RefSeq" id="WP_038265336.1">
    <property type="nucleotide sequence ID" value="NZ_FSRH01000002.1"/>
</dbReference>
<dbReference type="Pfam" id="PF00300">
    <property type="entry name" value="His_Phos_1"/>
    <property type="match status" value="1"/>
</dbReference>
<feature type="binding site" evidence="4">
    <location>
        <begin position="8"/>
        <end position="15"/>
    </location>
    <ligand>
        <name>substrate</name>
    </ligand>
</feature>
<proteinExistence type="predicted"/>
<sequence>MIRLYITRHGQTEWNTQKRFQGHKDSELTPLGKRQAFWLSERLKDLKIQKVYSSPIKRANRTAGILIGDRGIEIENIDGLKEMNFGLWEGMNEEQLKREYPIQFHNFWNSPHKYTPFGGETYDQVKERVAEELENIIKRHYGKDENILIVVHGVVLKLLLSHIEGTKLEQLWDPPYIHPASLSIVEYDENHGFNVVEKADISHYKEEGGQDWK</sequence>
<dbReference type="Gene3D" id="3.40.50.1240">
    <property type="entry name" value="Phosphoglycerate mutase-like"/>
    <property type="match status" value="1"/>
</dbReference>
<dbReference type="STRING" id="1121324.CLIT_11c02500"/>